<keyword evidence="5" id="KW-1185">Reference proteome</keyword>
<dbReference type="Pfam" id="PF00082">
    <property type="entry name" value="Peptidase_S8"/>
    <property type="match status" value="1"/>
</dbReference>
<dbReference type="SUPFAM" id="SSF52743">
    <property type="entry name" value="Subtilisin-like"/>
    <property type="match status" value="1"/>
</dbReference>
<gene>
    <name evidence="4" type="ORF">AMTR_s00069p00179420</name>
</gene>
<dbReference type="Gramene" id="ERN19447">
    <property type="protein sequence ID" value="ERN19447"/>
    <property type="gene ID" value="AMTR_s00069p00179420"/>
</dbReference>
<evidence type="ECO:0000313" key="4">
    <source>
        <dbReference type="EMBL" id="ERN19447.1"/>
    </source>
</evidence>
<organism evidence="4 5">
    <name type="scientific">Amborella trichopoda</name>
    <dbReference type="NCBI Taxonomy" id="13333"/>
    <lineage>
        <taxon>Eukaryota</taxon>
        <taxon>Viridiplantae</taxon>
        <taxon>Streptophyta</taxon>
        <taxon>Embryophyta</taxon>
        <taxon>Tracheophyta</taxon>
        <taxon>Spermatophyta</taxon>
        <taxon>Magnoliopsida</taxon>
        <taxon>Amborellales</taxon>
        <taxon>Amborellaceae</taxon>
        <taxon>Amborella</taxon>
    </lineage>
</organism>
<dbReference type="STRING" id="13333.U5DDE1"/>
<dbReference type="InterPro" id="IPR036852">
    <property type="entry name" value="Peptidase_S8/S53_dom_sf"/>
</dbReference>
<dbReference type="GO" id="GO:0006508">
    <property type="term" value="P:proteolysis"/>
    <property type="evidence" value="ECO:0007669"/>
    <property type="project" value="InterPro"/>
</dbReference>
<dbReference type="Gene3D" id="3.40.50.200">
    <property type="entry name" value="Peptidase S8/S53 domain"/>
    <property type="match status" value="1"/>
</dbReference>
<protein>
    <recommendedName>
        <fullName evidence="3">Peptidase S8/S53 domain-containing protein</fullName>
    </recommendedName>
</protein>
<evidence type="ECO:0000313" key="5">
    <source>
        <dbReference type="Proteomes" id="UP000017836"/>
    </source>
</evidence>
<evidence type="ECO:0000256" key="2">
    <source>
        <dbReference type="ARBA" id="ARBA00022729"/>
    </source>
</evidence>
<dbReference type="Proteomes" id="UP000017836">
    <property type="component" value="Unassembled WGS sequence"/>
</dbReference>
<comment type="similarity">
    <text evidence="1">Belongs to the peptidase S8 family.</text>
</comment>
<proteinExistence type="inferred from homology"/>
<dbReference type="InterPro" id="IPR000209">
    <property type="entry name" value="Peptidase_S8/S53_dom"/>
</dbReference>
<dbReference type="InterPro" id="IPR045051">
    <property type="entry name" value="SBT"/>
</dbReference>
<evidence type="ECO:0000256" key="1">
    <source>
        <dbReference type="ARBA" id="ARBA00011073"/>
    </source>
</evidence>
<sequence>MDSNWVWHWNHHRPLDSGIWPVHPSLNTAGMPPPPKKWNGKCFFDASYCTNKVIGTRAYNGGSPYSQLNPRDEIGHGTHTTTTAAGGLSPELRCLAMLRAQPLALLPGIDILAGFDQAVQDGVDVISVSLGGDRSEPFINDPLAMGAFLAMRKVDRVIRANTKLGNGDTFMGESGYQAKGFGPTPLPLV</sequence>
<keyword evidence="2" id="KW-0732">Signal</keyword>
<dbReference type="PANTHER" id="PTHR10795">
    <property type="entry name" value="PROPROTEIN CONVERTASE SUBTILISIN/KEXIN"/>
    <property type="match status" value="1"/>
</dbReference>
<dbReference type="eggNOG" id="ENOG502QPQR">
    <property type="taxonomic scope" value="Eukaryota"/>
</dbReference>
<reference evidence="5" key="1">
    <citation type="journal article" date="2013" name="Science">
        <title>The Amborella genome and the evolution of flowering plants.</title>
        <authorList>
            <consortium name="Amborella Genome Project"/>
        </authorList>
    </citation>
    <scope>NUCLEOTIDE SEQUENCE [LARGE SCALE GENOMIC DNA]</scope>
</reference>
<name>U5DDE1_AMBTC</name>
<dbReference type="EMBL" id="KI392069">
    <property type="protein sequence ID" value="ERN19447.1"/>
    <property type="molecule type" value="Genomic_DNA"/>
</dbReference>
<accession>U5DDE1</accession>
<evidence type="ECO:0000259" key="3">
    <source>
        <dbReference type="Pfam" id="PF00082"/>
    </source>
</evidence>
<dbReference type="HOGENOM" id="CLU_1436242_0_0_1"/>
<dbReference type="GO" id="GO:0004252">
    <property type="term" value="F:serine-type endopeptidase activity"/>
    <property type="evidence" value="ECO:0007669"/>
    <property type="project" value="InterPro"/>
</dbReference>
<dbReference type="AlphaFoldDB" id="U5DDE1"/>
<feature type="domain" description="Peptidase S8/S53" evidence="3">
    <location>
        <begin position="15"/>
        <end position="132"/>
    </location>
</feature>